<dbReference type="EMBL" id="KP282296">
    <property type="protein sequence ID" value="ALH06447.1"/>
    <property type="molecule type" value="Genomic_DNA"/>
</dbReference>
<name>A0A0S0MXS3_9CHLO</name>
<accession>A0A0S0MXS3</accession>
<sequence length="85" mass="9778">MLLEINGDERKNIVFFFFSPVKKQGNSKGALTGCKPPKNKKDSLEIHHFYSFKTNFSSFFLNSLRFPPKKGILICQSSQKAFQDM</sequence>
<geneLocation type="chloroplast" evidence="1"/>
<evidence type="ECO:0000313" key="1">
    <source>
        <dbReference type="EMBL" id="ALH06447.1"/>
    </source>
</evidence>
<organism evidence="1">
    <name type="scientific">uncultured Trebouxia</name>
    <dbReference type="NCBI Taxonomy" id="1229085"/>
    <lineage>
        <taxon>Eukaryota</taxon>
        <taxon>Viridiplantae</taxon>
        <taxon>Chlorophyta</taxon>
        <taxon>core chlorophytes</taxon>
        <taxon>Trebouxiophyceae</taxon>
        <taxon>environmental samples</taxon>
    </lineage>
</organism>
<dbReference type="AlphaFoldDB" id="A0A0S0MXS3"/>
<keyword evidence="1" id="KW-0150">Chloroplast</keyword>
<protein>
    <submittedName>
        <fullName evidence="1">Putative HNH endonuclease</fullName>
    </submittedName>
</protein>
<keyword evidence="1" id="KW-0934">Plastid</keyword>
<keyword evidence="1" id="KW-0378">Hydrolase</keyword>
<gene>
    <name evidence="1" type="primary">ORF85</name>
</gene>
<keyword evidence="1" id="KW-0255">Endonuclease</keyword>
<proteinExistence type="predicted"/>
<reference evidence="1" key="1">
    <citation type="journal article" date="2016" name="Mol. Phylogenet. Evol.">
        <title>Coordinated ultrastructural and phylogenomic analyses shed light on the hidden phycobiont diversity of Trebouxia microalgae in Ramalina fraxinea.</title>
        <authorList>
            <person name="Catala S."/>
            <person name="Del Campo E.M."/>
            <person name="Barreno E."/>
            <person name="Garcia-Breijo F.J."/>
            <person name="Reig-Arminana J."/>
            <person name="Casano L.M."/>
        </authorList>
    </citation>
    <scope>NUCLEOTIDE SEQUENCE</scope>
</reference>
<dbReference type="GO" id="GO:0004519">
    <property type="term" value="F:endonuclease activity"/>
    <property type="evidence" value="ECO:0007669"/>
    <property type="project" value="UniProtKB-KW"/>
</dbReference>
<keyword evidence="1" id="KW-0540">Nuclease</keyword>